<accession>A0A5R8KFU1</accession>
<sequence length="140" mass="15531">MPPKFDHEKLKVYQFELHFITWLTQLLAELKQSHPRGMTTIIDQLDRASLSVLLNTAEGNGRRATQQRIRFLDDARGSATECAACLDALVAKSLTSPPRIDSGKDLLISIVSMLTKLIELFEGKLDKPLPSKPLGSTDGE</sequence>
<dbReference type="OrthoDB" id="9800370at2"/>
<dbReference type="AlphaFoldDB" id="A0A5R8KFU1"/>
<keyword evidence="2" id="KW-1185">Reference proteome</keyword>
<evidence type="ECO:0000313" key="2">
    <source>
        <dbReference type="Proteomes" id="UP000306196"/>
    </source>
</evidence>
<dbReference type="Gene3D" id="1.20.1440.60">
    <property type="entry name" value="23S rRNA-intervening sequence"/>
    <property type="match status" value="1"/>
</dbReference>
<dbReference type="RefSeq" id="WP_138085997.1">
    <property type="nucleotide sequence ID" value="NZ_VAUV01000006.1"/>
</dbReference>
<comment type="caution">
    <text evidence="1">The sequence shown here is derived from an EMBL/GenBank/DDBJ whole genome shotgun (WGS) entry which is preliminary data.</text>
</comment>
<dbReference type="Proteomes" id="UP000306196">
    <property type="component" value="Unassembled WGS sequence"/>
</dbReference>
<dbReference type="SUPFAM" id="SSF158446">
    <property type="entry name" value="IVS-encoded protein-like"/>
    <property type="match status" value="1"/>
</dbReference>
<gene>
    <name evidence="1" type="ORF">FEM03_09660</name>
</gene>
<dbReference type="Pfam" id="PF05635">
    <property type="entry name" value="23S_rRNA_IVP"/>
    <property type="match status" value="1"/>
</dbReference>
<dbReference type="InterPro" id="IPR012657">
    <property type="entry name" value="23S_rRNA-intervening_sequence"/>
</dbReference>
<dbReference type="EMBL" id="VAUV01000006">
    <property type="protein sequence ID" value="TLD71163.1"/>
    <property type="molecule type" value="Genomic_DNA"/>
</dbReference>
<name>A0A5R8KFU1_9BACT</name>
<dbReference type="PANTHER" id="PTHR38471:SF2">
    <property type="entry name" value="FOUR HELIX BUNDLE PROTEIN"/>
    <property type="match status" value="1"/>
</dbReference>
<reference evidence="1 2" key="1">
    <citation type="submission" date="2019-05" db="EMBL/GenBank/DDBJ databases">
        <title>Verrucobacter flavum gen. nov., sp. nov. a new member of the family Verrucomicrobiaceae.</title>
        <authorList>
            <person name="Szuroczki S."/>
            <person name="Abbaszade G."/>
            <person name="Szabo A."/>
            <person name="Felfoldi T."/>
            <person name="Schumann P."/>
            <person name="Boka K."/>
            <person name="Keki Z."/>
            <person name="Toumi M."/>
            <person name="Toth E."/>
        </authorList>
    </citation>
    <scope>NUCLEOTIDE SEQUENCE [LARGE SCALE GENOMIC DNA]</scope>
    <source>
        <strain evidence="1 2">MG-N-17</strain>
    </source>
</reference>
<evidence type="ECO:0000313" key="1">
    <source>
        <dbReference type="EMBL" id="TLD71163.1"/>
    </source>
</evidence>
<proteinExistence type="predicted"/>
<protein>
    <submittedName>
        <fullName evidence="1">Four helix bundle protein</fullName>
    </submittedName>
</protein>
<organism evidence="1 2">
    <name type="scientific">Phragmitibacter flavus</name>
    <dbReference type="NCBI Taxonomy" id="2576071"/>
    <lineage>
        <taxon>Bacteria</taxon>
        <taxon>Pseudomonadati</taxon>
        <taxon>Verrucomicrobiota</taxon>
        <taxon>Verrucomicrobiia</taxon>
        <taxon>Verrucomicrobiales</taxon>
        <taxon>Verrucomicrobiaceae</taxon>
        <taxon>Phragmitibacter</taxon>
    </lineage>
</organism>
<dbReference type="NCBIfam" id="TIGR02436">
    <property type="entry name" value="four helix bundle protein"/>
    <property type="match status" value="1"/>
</dbReference>
<dbReference type="InterPro" id="IPR036583">
    <property type="entry name" value="23S_rRNA_IVS_sf"/>
</dbReference>
<dbReference type="PANTHER" id="PTHR38471">
    <property type="entry name" value="FOUR HELIX BUNDLE PROTEIN"/>
    <property type="match status" value="1"/>
</dbReference>